<reference evidence="3 4" key="1">
    <citation type="journal article" date="2016" name="Mol. Biol. Evol.">
        <title>Comparative Genomics of Early-Diverging Mushroom-Forming Fungi Provides Insights into the Origins of Lignocellulose Decay Capabilities.</title>
        <authorList>
            <person name="Nagy L.G."/>
            <person name="Riley R."/>
            <person name="Tritt A."/>
            <person name="Adam C."/>
            <person name="Daum C."/>
            <person name="Floudas D."/>
            <person name="Sun H."/>
            <person name="Yadav J.S."/>
            <person name="Pangilinan J."/>
            <person name="Larsson K.H."/>
            <person name="Matsuura K."/>
            <person name="Barry K."/>
            <person name="Labutti K."/>
            <person name="Kuo R."/>
            <person name="Ohm R.A."/>
            <person name="Bhattacharya S.S."/>
            <person name="Shirouzu T."/>
            <person name="Yoshinaga Y."/>
            <person name="Martin F.M."/>
            <person name="Grigoriev I.V."/>
            <person name="Hibbett D.S."/>
        </authorList>
    </citation>
    <scope>NUCLEOTIDE SEQUENCE [LARGE SCALE GENOMIC DNA]</scope>
    <source>
        <strain evidence="3 4">CBS 109695</strain>
    </source>
</reference>
<name>A0A166DC36_9AGAM</name>
<dbReference type="InterPro" id="IPR000210">
    <property type="entry name" value="BTB/POZ_dom"/>
</dbReference>
<evidence type="ECO:0000256" key="1">
    <source>
        <dbReference type="SAM" id="MobiDB-lite"/>
    </source>
</evidence>
<feature type="domain" description="BTB" evidence="2">
    <location>
        <begin position="38"/>
        <end position="100"/>
    </location>
</feature>
<dbReference type="Gene3D" id="3.30.710.10">
    <property type="entry name" value="Potassium Channel Kv1.1, Chain A"/>
    <property type="match status" value="1"/>
</dbReference>
<feature type="region of interest" description="Disordered" evidence="1">
    <location>
        <begin position="1"/>
        <end position="23"/>
    </location>
</feature>
<dbReference type="SMART" id="SM00225">
    <property type="entry name" value="BTB"/>
    <property type="match status" value="1"/>
</dbReference>
<organism evidence="3 4">
    <name type="scientific">Athelia psychrophila</name>
    <dbReference type="NCBI Taxonomy" id="1759441"/>
    <lineage>
        <taxon>Eukaryota</taxon>
        <taxon>Fungi</taxon>
        <taxon>Dikarya</taxon>
        <taxon>Basidiomycota</taxon>
        <taxon>Agaricomycotina</taxon>
        <taxon>Agaricomycetes</taxon>
        <taxon>Agaricomycetidae</taxon>
        <taxon>Atheliales</taxon>
        <taxon>Atheliaceae</taxon>
        <taxon>Athelia</taxon>
    </lineage>
</organism>
<evidence type="ECO:0000259" key="2">
    <source>
        <dbReference type="PROSITE" id="PS50097"/>
    </source>
</evidence>
<dbReference type="AlphaFoldDB" id="A0A166DC36"/>
<dbReference type="PROSITE" id="PS50097">
    <property type="entry name" value="BTB"/>
    <property type="match status" value="1"/>
</dbReference>
<proteinExistence type="predicted"/>
<accession>A0A166DC36</accession>
<dbReference type="STRING" id="436010.A0A166DC36"/>
<evidence type="ECO:0000313" key="4">
    <source>
        <dbReference type="Proteomes" id="UP000076532"/>
    </source>
</evidence>
<evidence type="ECO:0000313" key="3">
    <source>
        <dbReference type="EMBL" id="KZP14547.1"/>
    </source>
</evidence>
<sequence length="329" mass="37095">MSTVGQPPLKRKRAEEGLDVPPAPVTPTVRSEIWYDDGSVILQAEGVQFKVYRGVLAESSSVFSDMFSIPQPTSAETELIEGCHVVHLSDSAEDVRYILEAYMLQTHFPFPVFAAFLSLGQKYDIPQLYDEARKRAFQDTPATWDAVNNIETVPTDRPTIKPPRHLFQLTMLARKTGLLSLLPYVHYGCCKLPIRDLVEGVNIDKLAICLSLQDQVACLAGHRAICEAQGGTTWKWLHDRGDLSPGCTTKEACQQARRDYHFRVFSPKQRCLGFFPWAQVRMRGTVLCIACAAVAQEMHEARNAELFEQLPGFFNLPPWSELLKERQNL</sequence>
<dbReference type="Pfam" id="PF00651">
    <property type="entry name" value="BTB"/>
    <property type="match status" value="1"/>
</dbReference>
<dbReference type="Proteomes" id="UP000076532">
    <property type="component" value="Unassembled WGS sequence"/>
</dbReference>
<gene>
    <name evidence="3" type="ORF">FIBSPDRAFT_834030</name>
</gene>
<dbReference type="InterPro" id="IPR011333">
    <property type="entry name" value="SKP1/BTB/POZ_sf"/>
</dbReference>
<keyword evidence="4" id="KW-1185">Reference proteome</keyword>
<protein>
    <recommendedName>
        <fullName evidence="2">BTB domain-containing protein</fullName>
    </recommendedName>
</protein>
<dbReference type="OrthoDB" id="3027208at2759"/>
<dbReference type="EMBL" id="KV417616">
    <property type="protein sequence ID" value="KZP14547.1"/>
    <property type="molecule type" value="Genomic_DNA"/>
</dbReference>
<dbReference type="CDD" id="cd18186">
    <property type="entry name" value="BTB_POZ_ZBTB_KLHL-like"/>
    <property type="match status" value="1"/>
</dbReference>